<keyword evidence="3" id="KW-1185">Reference proteome</keyword>
<dbReference type="EMBL" id="KZ679131">
    <property type="protein sequence ID" value="PTB76879.1"/>
    <property type="molecule type" value="Genomic_DNA"/>
</dbReference>
<sequence length="191" mass="20315">MAILDPPQGQPAVGAKGTVCSPSCIHLSCLLFVFTCILLTSSNLFPASLPSQSGLICPCRQYTHADENEYKTGCYVLQVRWRRGLPRFSAITAAGLPHEDPPRTTIHGPGEGDGHLKISGGGLARGSEATRATTQSRPSGRRRFKFLGAGRRLVRASPGAGSILLILLILLLLLLPLLLLSLLSFSSSSLV</sequence>
<name>A0A2T4C5N1_TRILO</name>
<protein>
    <submittedName>
        <fullName evidence="2">Uncharacterized protein</fullName>
    </submittedName>
</protein>
<keyword evidence="1" id="KW-1133">Transmembrane helix</keyword>
<organism evidence="2 3">
    <name type="scientific">Trichoderma longibrachiatum ATCC 18648</name>
    <dbReference type="NCBI Taxonomy" id="983965"/>
    <lineage>
        <taxon>Eukaryota</taxon>
        <taxon>Fungi</taxon>
        <taxon>Dikarya</taxon>
        <taxon>Ascomycota</taxon>
        <taxon>Pezizomycotina</taxon>
        <taxon>Sordariomycetes</taxon>
        <taxon>Hypocreomycetidae</taxon>
        <taxon>Hypocreales</taxon>
        <taxon>Hypocreaceae</taxon>
        <taxon>Trichoderma</taxon>
    </lineage>
</organism>
<evidence type="ECO:0000313" key="2">
    <source>
        <dbReference type="EMBL" id="PTB76879.1"/>
    </source>
</evidence>
<evidence type="ECO:0000313" key="3">
    <source>
        <dbReference type="Proteomes" id="UP000240760"/>
    </source>
</evidence>
<dbReference type="Proteomes" id="UP000240760">
    <property type="component" value="Unassembled WGS sequence"/>
</dbReference>
<proteinExistence type="predicted"/>
<evidence type="ECO:0000256" key="1">
    <source>
        <dbReference type="SAM" id="Phobius"/>
    </source>
</evidence>
<keyword evidence="1" id="KW-0812">Transmembrane</keyword>
<gene>
    <name evidence="2" type="ORF">M440DRAFT_1237291</name>
</gene>
<feature type="transmembrane region" description="Helical" evidence="1">
    <location>
        <begin position="161"/>
        <end position="185"/>
    </location>
</feature>
<reference evidence="2 3" key="1">
    <citation type="submission" date="2016-07" db="EMBL/GenBank/DDBJ databases">
        <title>Multiple horizontal gene transfer events from other fungi enriched the ability of initially mycotrophic Trichoderma (Ascomycota) to feed on dead plant biomass.</title>
        <authorList>
            <consortium name="DOE Joint Genome Institute"/>
            <person name="Aerts A."/>
            <person name="Atanasova L."/>
            <person name="Chenthamara K."/>
            <person name="Zhang J."/>
            <person name="Grujic M."/>
            <person name="Henrissat B."/>
            <person name="Kuo A."/>
            <person name="Salamov A."/>
            <person name="Lipzen A."/>
            <person name="Labutti K."/>
            <person name="Barry K."/>
            <person name="Miao Y."/>
            <person name="Rahimi M.J."/>
            <person name="Shen Q."/>
            <person name="Grigoriev I.V."/>
            <person name="Kubicek C.P."/>
            <person name="Druzhinina I.S."/>
        </authorList>
    </citation>
    <scope>NUCLEOTIDE SEQUENCE [LARGE SCALE GENOMIC DNA]</scope>
    <source>
        <strain evidence="2 3">ATCC 18648</strain>
    </source>
</reference>
<keyword evidence="1" id="KW-0472">Membrane</keyword>
<accession>A0A2T4C5N1</accession>
<dbReference type="AlphaFoldDB" id="A0A2T4C5N1"/>